<proteinExistence type="predicted"/>
<sequence length="222" mass="23343">MGNCNFSSTMPGTGYGQASRIRFGVVSEPSDSINSATTFAPIYDYKASPDLPNARLAYLQAAAACLITTKQAAINDLFSLIPATNGPWTLVTNLGANTLSVNDCPDVGPVLQHYVQLLTTTLVPFTSKTPGRTLVAADSLGCSFGAVYQAPSTKPATWFDTHAFATPQGPLPSGAECPYGMWLVKAEDGTIVKPTGATDTLSVVPDPTVEMYGIYNVVRVVA</sequence>
<keyword evidence="2" id="KW-1185">Reference proteome</keyword>
<name>A0A067BP55_SAPPC</name>
<organism evidence="1 2">
    <name type="scientific">Saprolegnia parasitica (strain CBS 223.65)</name>
    <dbReference type="NCBI Taxonomy" id="695850"/>
    <lineage>
        <taxon>Eukaryota</taxon>
        <taxon>Sar</taxon>
        <taxon>Stramenopiles</taxon>
        <taxon>Oomycota</taxon>
        <taxon>Saprolegniomycetes</taxon>
        <taxon>Saprolegniales</taxon>
        <taxon>Saprolegniaceae</taxon>
        <taxon>Saprolegnia</taxon>
    </lineage>
</organism>
<gene>
    <name evidence="1" type="ORF">SPRG_14495</name>
</gene>
<dbReference type="KEGG" id="spar:SPRG_14495"/>
<reference evidence="1 2" key="1">
    <citation type="journal article" date="2013" name="PLoS Genet.">
        <title>Distinctive expansion of potential virulence genes in the genome of the oomycete fish pathogen Saprolegnia parasitica.</title>
        <authorList>
            <person name="Jiang R.H."/>
            <person name="de Bruijn I."/>
            <person name="Haas B.J."/>
            <person name="Belmonte R."/>
            <person name="Lobach L."/>
            <person name="Christie J."/>
            <person name="van den Ackerveken G."/>
            <person name="Bottin A."/>
            <person name="Bulone V."/>
            <person name="Diaz-Moreno S.M."/>
            <person name="Dumas B."/>
            <person name="Fan L."/>
            <person name="Gaulin E."/>
            <person name="Govers F."/>
            <person name="Grenville-Briggs L.J."/>
            <person name="Horner N.R."/>
            <person name="Levin J.Z."/>
            <person name="Mammella M."/>
            <person name="Meijer H.J."/>
            <person name="Morris P."/>
            <person name="Nusbaum C."/>
            <person name="Oome S."/>
            <person name="Phillips A.J."/>
            <person name="van Rooyen D."/>
            <person name="Rzeszutek E."/>
            <person name="Saraiva M."/>
            <person name="Secombes C.J."/>
            <person name="Seidl M.F."/>
            <person name="Snel B."/>
            <person name="Stassen J.H."/>
            <person name="Sykes S."/>
            <person name="Tripathy S."/>
            <person name="van den Berg H."/>
            <person name="Vega-Arreguin J.C."/>
            <person name="Wawra S."/>
            <person name="Young S.K."/>
            <person name="Zeng Q."/>
            <person name="Dieguez-Uribeondo J."/>
            <person name="Russ C."/>
            <person name="Tyler B.M."/>
            <person name="van West P."/>
        </authorList>
    </citation>
    <scope>NUCLEOTIDE SEQUENCE [LARGE SCALE GENOMIC DNA]</scope>
    <source>
        <strain evidence="1 2">CBS 223.65</strain>
    </source>
</reference>
<protein>
    <submittedName>
        <fullName evidence="1">Uncharacterized protein</fullName>
    </submittedName>
</protein>
<dbReference type="RefSeq" id="XP_012209061.1">
    <property type="nucleotide sequence ID" value="XM_012353671.1"/>
</dbReference>
<evidence type="ECO:0000313" key="2">
    <source>
        <dbReference type="Proteomes" id="UP000030745"/>
    </source>
</evidence>
<accession>A0A067BP55</accession>
<dbReference type="VEuPathDB" id="FungiDB:SPRG_14495"/>
<dbReference type="Proteomes" id="UP000030745">
    <property type="component" value="Unassembled WGS sequence"/>
</dbReference>
<evidence type="ECO:0000313" key="1">
    <source>
        <dbReference type="EMBL" id="KDO20249.1"/>
    </source>
</evidence>
<dbReference type="EMBL" id="KK583318">
    <property type="protein sequence ID" value="KDO20249.1"/>
    <property type="molecule type" value="Genomic_DNA"/>
</dbReference>
<dbReference type="GeneID" id="24136296"/>
<dbReference type="AlphaFoldDB" id="A0A067BP55"/>